<dbReference type="EMBL" id="JACHXV010000015">
    <property type="protein sequence ID" value="MBB3174987.1"/>
    <property type="molecule type" value="Genomic_DNA"/>
</dbReference>
<evidence type="ECO:0000313" key="2">
    <source>
        <dbReference type="EMBL" id="MBB3174987.1"/>
    </source>
</evidence>
<dbReference type="Pfam" id="PF04865">
    <property type="entry name" value="Baseplate_J"/>
    <property type="match status" value="1"/>
</dbReference>
<dbReference type="Proteomes" id="UP000557688">
    <property type="component" value="Unassembled WGS sequence"/>
</dbReference>
<dbReference type="InterPro" id="IPR052399">
    <property type="entry name" value="Phage_Baseplate_Assmbl_Protein"/>
</dbReference>
<gene>
    <name evidence="2" type="ORF">FHR90_002834</name>
    <name evidence="3" type="ORF">HUK83_00560</name>
</gene>
<reference evidence="2 4" key="2">
    <citation type="submission" date="2020-08" db="EMBL/GenBank/DDBJ databases">
        <title>Genomic Encyclopedia of Type Strains, Phase III (KMG-III): the genomes of soil and plant-associated and newly described type strains.</title>
        <authorList>
            <person name="Whitman W."/>
        </authorList>
    </citation>
    <scope>NUCLEOTIDE SEQUENCE [LARGE SCALE GENOMIC DNA]</scope>
    <source>
        <strain evidence="2 4">CECT 8088</strain>
    </source>
</reference>
<reference evidence="3 5" key="1">
    <citation type="submission" date="2020-06" db="EMBL/GenBank/DDBJ databases">
        <title>Description of novel acetic acid bacteria.</title>
        <authorList>
            <person name="Sombolestani A."/>
        </authorList>
    </citation>
    <scope>NUCLEOTIDE SEQUENCE [LARGE SCALE GENOMIC DNA]</scope>
    <source>
        <strain evidence="3 5">LMG 26838</strain>
    </source>
</reference>
<protein>
    <submittedName>
        <fullName evidence="3">Baseplate J/gp47 family protein</fullName>
    </submittedName>
    <submittedName>
        <fullName evidence="2">Putative phage protein gp47/JayE</fullName>
    </submittedName>
</protein>
<evidence type="ECO:0000313" key="3">
    <source>
        <dbReference type="EMBL" id="NVN28838.1"/>
    </source>
</evidence>
<evidence type="ECO:0000313" key="4">
    <source>
        <dbReference type="Proteomes" id="UP000557688"/>
    </source>
</evidence>
<accession>A0A850NPD1</accession>
<evidence type="ECO:0000313" key="5">
    <source>
        <dbReference type="Proteomes" id="UP000565205"/>
    </source>
</evidence>
<keyword evidence="4" id="KW-1185">Reference proteome</keyword>
<dbReference type="EMBL" id="JABXXQ010000003">
    <property type="protein sequence ID" value="NVN28838.1"/>
    <property type="molecule type" value="Genomic_DNA"/>
</dbReference>
<organism evidence="3 5">
    <name type="scientific">Endobacter medicaginis</name>
    <dbReference type="NCBI Taxonomy" id="1181271"/>
    <lineage>
        <taxon>Bacteria</taxon>
        <taxon>Pseudomonadati</taxon>
        <taxon>Pseudomonadota</taxon>
        <taxon>Alphaproteobacteria</taxon>
        <taxon>Acetobacterales</taxon>
        <taxon>Acetobacteraceae</taxon>
        <taxon>Endobacter</taxon>
    </lineage>
</organism>
<dbReference type="PANTHER" id="PTHR37829">
    <property type="entry name" value="PHAGE-LIKE ELEMENT PBSX PROTEIN XKDT"/>
    <property type="match status" value="1"/>
</dbReference>
<dbReference type="InterPro" id="IPR006949">
    <property type="entry name" value="Barrel_Baseplate_J-like"/>
</dbReference>
<dbReference type="PANTHER" id="PTHR37829:SF3">
    <property type="entry name" value="PROTEIN JAYE-RELATED"/>
    <property type="match status" value="1"/>
</dbReference>
<dbReference type="AlphaFoldDB" id="A0A850NPD1"/>
<dbReference type="RefSeq" id="WP_176621594.1">
    <property type="nucleotide sequence ID" value="NZ_JABXXQ010000003.1"/>
</dbReference>
<evidence type="ECO:0000259" key="1">
    <source>
        <dbReference type="Pfam" id="PF04865"/>
    </source>
</evidence>
<comment type="caution">
    <text evidence="3">The sequence shown here is derived from an EMBL/GenBank/DDBJ whole genome shotgun (WGS) entry which is preliminary data.</text>
</comment>
<feature type="domain" description="Baseplate protein J-like barrel" evidence="1">
    <location>
        <begin position="101"/>
        <end position="178"/>
    </location>
</feature>
<proteinExistence type="predicted"/>
<name>A0A850NPD1_9PROT</name>
<dbReference type="Proteomes" id="UP000565205">
    <property type="component" value="Unassembled WGS sequence"/>
</dbReference>
<sequence>MTTTLQSFDDIVQGMCAGLQDASGSLIDVSSGSVARALLESGASIALWVQFLNMQVLASTRLATSSGTDIDSWVGDFGLTRLAATSASGQVVMSSLNPAGSSAVIPNGAQVRTADGSVSFAVVGGPYTRPAGTVSVAVTVRALTAGTLGNVASGTISLQGSSIPGIDLVSNPVAFTNGADPETDAALRARFVAYINSRAQATVLAIRTAVQAVQLGVSCEVIENTAPDGTVVPGYFTVVMDDGSGAPPAALLDAAQQAVDAVRPIGSRFSVIGPTVIVANMQVVVEIDAQAVFADVAAAITLAVDAYVGALPVGAPLRLTRIVALAYAASAAVTNVVSVTLDGGSSDLGGTLTSVVRAGQISVVGG</sequence>